<proteinExistence type="predicted"/>
<dbReference type="InterPro" id="IPR026590">
    <property type="entry name" value="Ssirtuin_cat_dom"/>
</dbReference>
<dbReference type="Gene3D" id="3.40.50.1220">
    <property type="entry name" value="TPP-binding domain"/>
    <property type="match status" value="1"/>
</dbReference>
<keyword evidence="3" id="KW-0479">Metal-binding</keyword>
<keyword evidence="2" id="KW-0520">NAD</keyword>
<dbReference type="GO" id="GO:0004407">
    <property type="term" value="F:histone deacetylase activity"/>
    <property type="evidence" value="ECO:0000318"/>
    <property type="project" value="GO_Central"/>
</dbReference>
<dbReference type="OrthoDB" id="424302at2759"/>
<feature type="domain" description="Deacetylase sirtuin-type" evidence="4">
    <location>
        <begin position="16"/>
        <end position="292"/>
    </location>
</feature>
<dbReference type="NCBIfam" id="NF003738">
    <property type="entry name" value="PRK05333.1"/>
    <property type="match status" value="1"/>
</dbReference>
<dbReference type="PANTHER" id="PTHR11085">
    <property type="entry name" value="NAD-DEPENDENT PROTEIN DEACYLASE SIRTUIN-5, MITOCHONDRIAL-RELATED"/>
    <property type="match status" value="1"/>
</dbReference>
<dbReference type="AlphaFoldDB" id="B3S4A5"/>
<dbReference type="InterPro" id="IPR003000">
    <property type="entry name" value="Sirtuin"/>
</dbReference>
<dbReference type="GO" id="GO:0003950">
    <property type="term" value="F:NAD+ poly-ADP-ribosyltransferase activity"/>
    <property type="evidence" value="ECO:0000318"/>
    <property type="project" value="GO_Central"/>
</dbReference>
<organism evidence="5 6">
    <name type="scientific">Trichoplax adhaerens</name>
    <name type="common">Trichoplax reptans</name>
    <dbReference type="NCBI Taxonomy" id="10228"/>
    <lineage>
        <taxon>Eukaryota</taxon>
        <taxon>Metazoa</taxon>
        <taxon>Placozoa</taxon>
        <taxon>Uniplacotomia</taxon>
        <taxon>Trichoplacea</taxon>
        <taxon>Trichoplacidae</taxon>
        <taxon>Trichoplax</taxon>
    </lineage>
</organism>
<dbReference type="EMBL" id="DS985249">
    <property type="protein sequence ID" value="EDV22425.1"/>
    <property type="molecule type" value="Genomic_DNA"/>
</dbReference>
<evidence type="ECO:0000313" key="5">
    <source>
        <dbReference type="EMBL" id="EDV22425.1"/>
    </source>
</evidence>
<feature type="binding site" evidence="3">
    <location>
        <position position="148"/>
    </location>
    <ligand>
        <name>Zn(2+)</name>
        <dbReference type="ChEBI" id="CHEBI:29105"/>
    </ligand>
</feature>
<dbReference type="PROSITE" id="PS50305">
    <property type="entry name" value="SIRTUIN"/>
    <property type="match status" value="1"/>
</dbReference>
<dbReference type="STRING" id="10228.B3S4A5"/>
<dbReference type="GeneID" id="6756363"/>
<dbReference type="KEGG" id="tad:TRIADDRAFT_59014"/>
<gene>
    <name evidence="5" type="ORF">TRIADDRAFT_59014</name>
</gene>
<dbReference type="OMA" id="RRHYWAR"/>
<keyword evidence="1" id="KW-0808">Transferase</keyword>
<evidence type="ECO:0000256" key="2">
    <source>
        <dbReference type="ARBA" id="ARBA00023027"/>
    </source>
</evidence>
<dbReference type="PhylomeDB" id="B3S4A5"/>
<accession>B3S4A5</accession>
<dbReference type="eggNOG" id="KOG2683">
    <property type="taxonomic scope" value="Eukaryota"/>
</dbReference>
<dbReference type="PANTHER" id="PTHR11085:SF10">
    <property type="entry name" value="NAD-DEPENDENT PROTEIN DEACYLASE SIRTUIN-5, MITOCHONDRIAL-RELATED"/>
    <property type="match status" value="1"/>
</dbReference>
<sequence>MISNSRNLTSFIPHARQITQEDVQLVSDFMLKSKKLLILTGAGVSTASGIPDYRSKGVGLYARSNQRPMQYSDFLENDENRKRYWSRNFTGWSRFSSVKPNLTHNFIAKLEQLKLLHWVVTQNVDGLHQRAGSSRLTELHGTMHEVICLQCQKIILRREFQDILSKLNPNWTVKSIQTAPDADVFIAENEVMKFNLAKCECGGVLKPNVVFFGGSISKDINEEVRQHVDEADSILVVGSSLQTYSAYRIISRASDMRKPIGIVSIGETRADHLASFKISINCNQLFENLQLSAYS</sequence>
<keyword evidence="6" id="KW-1185">Reference proteome</keyword>
<protein>
    <recommendedName>
        <fullName evidence="4">Deacetylase sirtuin-type domain-containing protein</fullName>
    </recommendedName>
</protein>
<dbReference type="RefSeq" id="XP_002114969.1">
    <property type="nucleotide sequence ID" value="XM_002114933.1"/>
</dbReference>
<name>B3S4A5_TRIAD</name>
<reference evidence="5 6" key="1">
    <citation type="journal article" date="2008" name="Nature">
        <title>The Trichoplax genome and the nature of placozoans.</title>
        <authorList>
            <person name="Srivastava M."/>
            <person name="Begovic E."/>
            <person name="Chapman J."/>
            <person name="Putnam N.H."/>
            <person name="Hellsten U."/>
            <person name="Kawashima T."/>
            <person name="Kuo A."/>
            <person name="Mitros T."/>
            <person name="Salamov A."/>
            <person name="Carpenter M.L."/>
            <person name="Signorovitch A.Y."/>
            <person name="Moreno M.A."/>
            <person name="Kamm K."/>
            <person name="Grimwood J."/>
            <person name="Schmutz J."/>
            <person name="Shapiro H."/>
            <person name="Grigoriev I.V."/>
            <person name="Buss L.W."/>
            <person name="Schierwater B."/>
            <person name="Dellaporta S.L."/>
            <person name="Rokhsar D.S."/>
        </authorList>
    </citation>
    <scope>NUCLEOTIDE SEQUENCE [LARGE SCALE GENOMIC DNA]</scope>
    <source>
        <strain evidence="5 6">Grell-BS-1999</strain>
    </source>
</reference>
<feature type="binding site" evidence="3">
    <location>
        <position position="151"/>
    </location>
    <ligand>
        <name>Zn(2+)</name>
        <dbReference type="ChEBI" id="CHEBI:29105"/>
    </ligand>
</feature>
<dbReference type="Pfam" id="PF02146">
    <property type="entry name" value="SIR2"/>
    <property type="match status" value="1"/>
</dbReference>
<dbReference type="InParanoid" id="B3S4A5"/>
<evidence type="ECO:0000313" key="6">
    <source>
        <dbReference type="Proteomes" id="UP000009022"/>
    </source>
</evidence>
<dbReference type="SUPFAM" id="SSF52467">
    <property type="entry name" value="DHS-like NAD/FAD-binding domain"/>
    <property type="match status" value="1"/>
</dbReference>
<feature type="binding site" evidence="3">
    <location>
        <position position="201"/>
    </location>
    <ligand>
        <name>Zn(2+)</name>
        <dbReference type="ChEBI" id="CHEBI:29105"/>
    </ligand>
</feature>
<dbReference type="GO" id="GO:0046872">
    <property type="term" value="F:metal ion binding"/>
    <property type="evidence" value="ECO:0007669"/>
    <property type="project" value="UniProtKB-KW"/>
</dbReference>
<dbReference type="Proteomes" id="UP000009022">
    <property type="component" value="Unassembled WGS sequence"/>
</dbReference>
<dbReference type="InterPro" id="IPR050134">
    <property type="entry name" value="NAD-dep_sirtuin_deacylases"/>
</dbReference>
<dbReference type="InterPro" id="IPR029035">
    <property type="entry name" value="DHS-like_NAD/FAD-binding_dom"/>
</dbReference>
<evidence type="ECO:0000259" key="4">
    <source>
        <dbReference type="PROSITE" id="PS50305"/>
    </source>
</evidence>
<dbReference type="CTD" id="6756363"/>
<dbReference type="InterPro" id="IPR026591">
    <property type="entry name" value="Sirtuin_cat_small_dom_sf"/>
</dbReference>
<dbReference type="GO" id="GO:0070403">
    <property type="term" value="F:NAD+ binding"/>
    <property type="evidence" value="ECO:0007669"/>
    <property type="project" value="InterPro"/>
</dbReference>
<evidence type="ECO:0000256" key="3">
    <source>
        <dbReference type="PROSITE-ProRule" id="PRU00236"/>
    </source>
</evidence>
<dbReference type="HOGENOM" id="CLU_023643_3_2_1"/>
<keyword evidence="3" id="KW-0862">Zinc</keyword>
<evidence type="ECO:0000256" key="1">
    <source>
        <dbReference type="ARBA" id="ARBA00022679"/>
    </source>
</evidence>
<dbReference type="FunCoup" id="B3S4A5">
    <property type="interactions" value="947"/>
</dbReference>
<dbReference type="GO" id="GO:0005759">
    <property type="term" value="C:mitochondrial matrix"/>
    <property type="evidence" value="ECO:0000318"/>
    <property type="project" value="GO_Central"/>
</dbReference>
<feature type="active site" description="Proton acceptor" evidence="3">
    <location>
        <position position="140"/>
    </location>
</feature>
<dbReference type="Gene3D" id="3.30.1600.10">
    <property type="entry name" value="SIR2/SIRT2 'Small Domain"/>
    <property type="match status" value="1"/>
</dbReference>
<feature type="binding site" evidence="3">
    <location>
        <position position="199"/>
    </location>
    <ligand>
        <name>Zn(2+)</name>
        <dbReference type="ChEBI" id="CHEBI:29105"/>
    </ligand>
</feature>